<proteinExistence type="predicted"/>
<dbReference type="AlphaFoldDB" id="A0A8X7Y227"/>
<dbReference type="Proteomes" id="UP000886885">
    <property type="component" value="Chromosome 17D"/>
</dbReference>
<name>A0A8X7Y227_POPTO</name>
<sequence>MLVKRAGKGTPFINVGSQYGDDLCKPYSTIAFPLSDSDEESVWLRVERMRWESLLDDKEVNLTNSNSCENSCRLGSGPAANQGPINSTLFVEDNPPGGIMIGDVFSDQGQNRWGDISFDADLWNLIDSEIDQQ</sequence>
<comment type="caution">
    <text evidence="1">The sequence shown here is derived from an EMBL/GenBank/DDBJ whole genome shotgun (WGS) entry which is preliminary data.</text>
</comment>
<reference evidence="1" key="1">
    <citation type="journal article" date="2020" name="bioRxiv">
        <title>Hybrid origin of Populus tomentosa Carr. identified through genome sequencing and phylogenomic analysis.</title>
        <authorList>
            <person name="An X."/>
            <person name="Gao K."/>
            <person name="Chen Z."/>
            <person name="Li J."/>
            <person name="Yang X."/>
            <person name="Yang X."/>
            <person name="Zhou J."/>
            <person name="Guo T."/>
            <person name="Zhao T."/>
            <person name="Huang S."/>
            <person name="Miao D."/>
            <person name="Khan W.U."/>
            <person name="Rao P."/>
            <person name="Ye M."/>
            <person name="Lei B."/>
            <person name="Liao W."/>
            <person name="Wang J."/>
            <person name="Ji L."/>
            <person name="Li Y."/>
            <person name="Guo B."/>
            <person name="Mustafa N.S."/>
            <person name="Li S."/>
            <person name="Yun Q."/>
            <person name="Keller S.R."/>
            <person name="Mao J."/>
            <person name="Zhang R."/>
            <person name="Strauss S.H."/>
        </authorList>
    </citation>
    <scope>NUCLEOTIDE SEQUENCE</scope>
    <source>
        <strain evidence="1">GM15</strain>
        <tissue evidence="1">Leaf</tissue>
    </source>
</reference>
<evidence type="ECO:0000313" key="2">
    <source>
        <dbReference type="Proteomes" id="UP000886885"/>
    </source>
</evidence>
<dbReference type="OrthoDB" id="849086at2759"/>
<gene>
    <name evidence="1" type="ORF">POTOM_055349</name>
</gene>
<accession>A0A8X7Y227</accession>
<evidence type="ECO:0000313" key="1">
    <source>
        <dbReference type="EMBL" id="KAG6742065.1"/>
    </source>
</evidence>
<organism evidence="1 2">
    <name type="scientific">Populus tomentosa</name>
    <name type="common">Chinese white poplar</name>
    <dbReference type="NCBI Taxonomy" id="118781"/>
    <lineage>
        <taxon>Eukaryota</taxon>
        <taxon>Viridiplantae</taxon>
        <taxon>Streptophyta</taxon>
        <taxon>Embryophyta</taxon>
        <taxon>Tracheophyta</taxon>
        <taxon>Spermatophyta</taxon>
        <taxon>Magnoliopsida</taxon>
        <taxon>eudicotyledons</taxon>
        <taxon>Gunneridae</taxon>
        <taxon>Pentapetalae</taxon>
        <taxon>rosids</taxon>
        <taxon>fabids</taxon>
        <taxon>Malpighiales</taxon>
        <taxon>Salicaceae</taxon>
        <taxon>Saliceae</taxon>
        <taxon>Populus</taxon>
    </lineage>
</organism>
<keyword evidence="2" id="KW-1185">Reference proteome</keyword>
<dbReference type="EMBL" id="JAAWWB010000034">
    <property type="protein sequence ID" value="KAG6742065.1"/>
    <property type="molecule type" value="Genomic_DNA"/>
</dbReference>
<protein>
    <submittedName>
        <fullName evidence="1">Uncharacterized protein</fullName>
    </submittedName>
</protein>